<dbReference type="AlphaFoldDB" id="A0A4Y2CJJ4"/>
<sequence length="336" mass="39763">MNRPTVPNLESLATLKVAVLLYNNPEVRELAKLVIFEDFDIRILQEWKQLMHSKMSKILIPTRLQEIIANVASQVCLQIWDKNIQFHAMHWKISLVFGRHCQCLKGLLPSIYRWTPNGSIDFRKTVQALVQDQRVDMAFRFSLSCYYVLGNETISLWNAMPESTKKRFFENDLVHGLKDRIERFLIVGDVKWYCFVSQRRKTPHEIISECNDVEFLDSIFQKIGKEWKCNPEIHGKMYHLPGFPSWWDLDTATHTKCLVQLDDDLGFTWLTCKQKSKHFVFQSIVFEFFKRARQTFMDSATHLWTSVQERSLSYLFFLIRFGMQKGWQDGNYIDNL</sequence>
<gene>
    <name evidence="1" type="ORF">AVEN_197936_1</name>
</gene>
<evidence type="ECO:0000313" key="2">
    <source>
        <dbReference type="Proteomes" id="UP000499080"/>
    </source>
</evidence>
<dbReference type="EMBL" id="BGPR01000203">
    <property type="protein sequence ID" value="GBM04540.1"/>
    <property type="molecule type" value="Genomic_DNA"/>
</dbReference>
<protein>
    <submittedName>
        <fullName evidence="1">Uncharacterized protein</fullName>
    </submittedName>
</protein>
<accession>A0A4Y2CJJ4</accession>
<name>A0A4Y2CJJ4_ARAVE</name>
<organism evidence="1 2">
    <name type="scientific">Araneus ventricosus</name>
    <name type="common">Orbweaver spider</name>
    <name type="synonym">Epeira ventricosa</name>
    <dbReference type="NCBI Taxonomy" id="182803"/>
    <lineage>
        <taxon>Eukaryota</taxon>
        <taxon>Metazoa</taxon>
        <taxon>Ecdysozoa</taxon>
        <taxon>Arthropoda</taxon>
        <taxon>Chelicerata</taxon>
        <taxon>Arachnida</taxon>
        <taxon>Araneae</taxon>
        <taxon>Araneomorphae</taxon>
        <taxon>Entelegynae</taxon>
        <taxon>Araneoidea</taxon>
        <taxon>Araneidae</taxon>
        <taxon>Araneus</taxon>
    </lineage>
</organism>
<proteinExistence type="predicted"/>
<dbReference type="OrthoDB" id="6472660at2759"/>
<evidence type="ECO:0000313" key="1">
    <source>
        <dbReference type="EMBL" id="GBM04540.1"/>
    </source>
</evidence>
<keyword evidence="2" id="KW-1185">Reference proteome</keyword>
<comment type="caution">
    <text evidence="1">The sequence shown here is derived from an EMBL/GenBank/DDBJ whole genome shotgun (WGS) entry which is preliminary data.</text>
</comment>
<dbReference type="Proteomes" id="UP000499080">
    <property type="component" value="Unassembled WGS sequence"/>
</dbReference>
<reference evidence="1 2" key="1">
    <citation type="journal article" date="2019" name="Sci. Rep.">
        <title>Orb-weaving spider Araneus ventricosus genome elucidates the spidroin gene catalogue.</title>
        <authorList>
            <person name="Kono N."/>
            <person name="Nakamura H."/>
            <person name="Ohtoshi R."/>
            <person name="Moran D.A.P."/>
            <person name="Shinohara A."/>
            <person name="Yoshida Y."/>
            <person name="Fujiwara M."/>
            <person name="Mori M."/>
            <person name="Tomita M."/>
            <person name="Arakawa K."/>
        </authorList>
    </citation>
    <scope>NUCLEOTIDE SEQUENCE [LARGE SCALE GENOMIC DNA]</scope>
</reference>